<sequence>MVSTRQGIFSTIVGTIISLFNALIQFLTIYWVLEKFGSEFNGYVRLVSSFSALIATADGALGLATTILLVKPIVQNDWITANEIYSTSKKNYRKASYVGLTLVLLTSLAYPLYAGTSNTGLFEADSWKNIGISLGTEGELAGYWVLMGVSLAFGLKNFLAAFWFSVYENIIAADNKNTIRRIVILFTDIFVYGLLFYLLSLDVSPVIPFLSMLLYSPIKGLLIMLYVKRKYLWLKYYKEFNSFRLVTTKKKISFSSIGTSILVNTDVLIASIILGLSVSSTLSLYLVIAVNTRLIMTNFITSFREFFVALVAKRGRIQWESYAKYELYTYLVAGFTFINMSILSPYFVSALYGDLAINNLASTSEADRNVLEFMFFSPYFSILYAGSTALIILCEAQITLIHAKGRYGEVSKWQNYLGVTYIIVGTLATFICRVAGVGGVEWSLVSGIVAMYGFKLIFLVIRYCYLWVYVWKYATYNSTFKHAANNFMILLAPALFMSLFNIFYITKKLNIELTATKSINENAVVAPLIGLFFAIIAISGLVLILFAYLFSPKMMNGIMKNIPIINKIVNKKSEEARRKRFEEYGIDVDEITTDKSNQLSQALINIAEESAAAHLSLDTVEVKVEQKNDKVYVIKGS</sequence>
<dbReference type="RefSeq" id="WP_166507747.1">
    <property type="nucleotide sequence ID" value="NZ_CP043026.1"/>
</dbReference>
<keyword evidence="1" id="KW-0472">Membrane</keyword>
<gene>
    <name evidence="2" type="ORF">SCHIN_v1c01550</name>
</gene>
<keyword evidence="1" id="KW-0812">Transmembrane</keyword>
<keyword evidence="3" id="KW-1185">Reference proteome</keyword>
<organism evidence="2 3">
    <name type="scientific">Spiroplasma chinense</name>
    <dbReference type="NCBI Taxonomy" id="216932"/>
    <lineage>
        <taxon>Bacteria</taxon>
        <taxon>Bacillati</taxon>
        <taxon>Mycoplasmatota</taxon>
        <taxon>Mollicutes</taxon>
        <taxon>Entomoplasmatales</taxon>
        <taxon>Spiroplasmataceae</taxon>
        <taxon>Spiroplasma</taxon>
    </lineage>
</organism>
<feature type="transmembrane region" description="Helical" evidence="1">
    <location>
        <begin position="448"/>
        <end position="471"/>
    </location>
</feature>
<keyword evidence="1" id="KW-1133">Transmembrane helix</keyword>
<feature type="transmembrane region" description="Helical" evidence="1">
    <location>
        <begin position="206"/>
        <end position="227"/>
    </location>
</feature>
<reference evidence="2 3" key="1">
    <citation type="submission" date="2019-08" db="EMBL/GenBank/DDBJ databases">
        <title>Complete genome sequence of Spiroplasma chinense CCH (DSM 19755).</title>
        <authorList>
            <person name="Shen H.-Y."/>
            <person name="Lin Y.-C."/>
            <person name="Chou L."/>
            <person name="Kuo C.-H."/>
        </authorList>
    </citation>
    <scope>NUCLEOTIDE SEQUENCE [LARGE SCALE GENOMIC DNA]</scope>
    <source>
        <strain evidence="2 3">CCH</strain>
    </source>
</reference>
<proteinExistence type="predicted"/>
<feature type="transmembrane region" description="Helical" evidence="1">
    <location>
        <begin position="143"/>
        <end position="167"/>
    </location>
</feature>
<evidence type="ECO:0000256" key="1">
    <source>
        <dbReference type="SAM" id="Phobius"/>
    </source>
</evidence>
<feature type="transmembrane region" description="Helical" evidence="1">
    <location>
        <begin position="525"/>
        <end position="550"/>
    </location>
</feature>
<feature type="transmembrane region" description="Helical" evidence="1">
    <location>
        <begin position="415"/>
        <end position="436"/>
    </location>
</feature>
<dbReference type="Proteomes" id="UP000323144">
    <property type="component" value="Chromosome"/>
</dbReference>
<feature type="transmembrane region" description="Helical" evidence="1">
    <location>
        <begin position="282"/>
        <end position="307"/>
    </location>
</feature>
<dbReference type="EMBL" id="CP043026">
    <property type="protein sequence ID" value="QEH61353.1"/>
    <property type="molecule type" value="Genomic_DNA"/>
</dbReference>
<feature type="transmembrane region" description="Helical" evidence="1">
    <location>
        <begin position="12"/>
        <end position="33"/>
    </location>
</feature>
<evidence type="ECO:0000313" key="2">
    <source>
        <dbReference type="EMBL" id="QEH61353.1"/>
    </source>
</evidence>
<feature type="transmembrane region" description="Helical" evidence="1">
    <location>
        <begin position="179"/>
        <end position="200"/>
    </location>
</feature>
<accession>A0A5B9Y3L5</accession>
<dbReference type="AlphaFoldDB" id="A0A5B9Y3L5"/>
<evidence type="ECO:0000313" key="3">
    <source>
        <dbReference type="Proteomes" id="UP000323144"/>
    </source>
</evidence>
<feature type="transmembrane region" description="Helical" evidence="1">
    <location>
        <begin position="95"/>
        <end position="113"/>
    </location>
</feature>
<feature type="transmembrane region" description="Helical" evidence="1">
    <location>
        <begin position="252"/>
        <end position="276"/>
    </location>
</feature>
<dbReference type="KEGG" id="schi:SCHIN_v1c01550"/>
<protein>
    <submittedName>
        <fullName evidence="2">Uncharacterized protein</fullName>
    </submittedName>
</protein>
<feature type="transmembrane region" description="Helical" evidence="1">
    <location>
        <begin position="373"/>
        <end position="394"/>
    </location>
</feature>
<feature type="transmembrane region" description="Helical" evidence="1">
    <location>
        <begin position="327"/>
        <end position="353"/>
    </location>
</feature>
<name>A0A5B9Y3L5_9MOLU</name>
<feature type="transmembrane region" description="Helical" evidence="1">
    <location>
        <begin position="483"/>
        <end position="505"/>
    </location>
</feature>
<feature type="transmembrane region" description="Helical" evidence="1">
    <location>
        <begin position="53"/>
        <end position="74"/>
    </location>
</feature>